<evidence type="ECO:0000256" key="1">
    <source>
        <dbReference type="ARBA" id="ARBA00004571"/>
    </source>
</evidence>
<dbReference type="Gene3D" id="2.60.40.1120">
    <property type="entry name" value="Carboxypeptidase-like, regulatory domain"/>
    <property type="match status" value="1"/>
</dbReference>
<accession>A0A1V9FKT2</accession>
<comment type="subcellular location">
    <subcellularLocation>
        <location evidence="1 7">Cell outer membrane</location>
        <topology evidence="1 7">Multi-pass membrane protein</topology>
    </subcellularLocation>
</comment>
<keyword evidence="2 7" id="KW-0813">Transport</keyword>
<proteinExistence type="inferred from homology"/>
<dbReference type="SUPFAM" id="SSF49464">
    <property type="entry name" value="Carboxypeptidase regulatory domain-like"/>
    <property type="match status" value="1"/>
</dbReference>
<dbReference type="InterPro" id="IPR012910">
    <property type="entry name" value="Plug_dom"/>
</dbReference>
<evidence type="ECO:0000313" key="10">
    <source>
        <dbReference type="Proteomes" id="UP000192796"/>
    </source>
</evidence>
<protein>
    <submittedName>
        <fullName evidence="9">SusC/RagA family TonB-linked outer membrane protein</fullName>
    </submittedName>
</protein>
<dbReference type="AlphaFoldDB" id="A0A1V9FKT2"/>
<evidence type="ECO:0000256" key="2">
    <source>
        <dbReference type="ARBA" id="ARBA00022448"/>
    </source>
</evidence>
<dbReference type="Gene3D" id="2.40.170.20">
    <property type="entry name" value="TonB-dependent receptor, beta-barrel domain"/>
    <property type="match status" value="1"/>
</dbReference>
<feature type="domain" description="TonB-dependent receptor plug" evidence="8">
    <location>
        <begin position="107"/>
        <end position="214"/>
    </location>
</feature>
<keyword evidence="3 7" id="KW-1134">Transmembrane beta strand</keyword>
<dbReference type="InterPro" id="IPR036942">
    <property type="entry name" value="Beta-barrel_TonB_sf"/>
</dbReference>
<dbReference type="Gene3D" id="2.170.130.10">
    <property type="entry name" value="TonB-dependent receptor, plug domain"/>
    <property type="match status" value="1"/>
</dbReference>
<evidence type="ECO:0000256" key="7">
    <source>
        <dbReference type="PROSITE-ProRule" id="PRU01360"/>
    </source>
</evidence>
<evidence type="ECO:0000256" key="6">
    <source>
        <dbReference type="ARBA" id="ARBA00023237"/>
    </source>
</evidence>
<dbReference type="InterPro" id="IPR037066">
    <property type="entry name" value="Plug_dom_sf"/>
</dbReference>
<dbReference type="NCBIfam" id="TIGR04056">
    <property type="entry name" value="OMP_RagA_SusC"/>
    <property type="match status" value="1"/>
</dbReference>
<name>A0A1V9FKT2_9BACT</name>
<dbReference type="InterPro" id="IPR008969">
    <property type="entry name" value="CarboxyPept-like_regulatory"/>
</dbReference>
<evidence type="ECO:0000256" key="5">
    <source>
        <dbReference type="ARBA" id="ARBA00023136"/>
    </source>
</evidence>
<dbReference type="InterPro" id="IPR023997">
    <property type="entry name" value="TonB-dep_OMP_SusC/RagA_CS"/>
</dbReference>
<comment type="caution">
    <text evidence="9">The sequence shown here is derived from an EMBL/GenBank/DDBJ whole genome shotgun (WGS) entry which is preliminary data.</text>
</comment>
<sequence>MISVLLLSYSALAQTAKIRGTITAERTATAVPGVSVKIKGSSINAVTDESGHFNINAAPGDILVITSVGFKPREVKVEGNGEITLQLQEEFTKMDEVVVIGYGTAKKRNVVGALDIVSTKEAGATTSTNPSQLLIGKSAGVQIIQSNGTPGADAQIIIRGTGSFTSVDPLYVIDGIQSDKNLFNTLSAQDIENITILKDASSTAIYGSAAANGVVIVTTKKAKSGAPKITVTSQWGVAKAWKQLDLLNAAQYVDLLKDFAATSNTTLPAKFNTPSVLVDSNNWQNNIFRNALVSESNVNLSGGSEKVTYGLSLGYISQESIVEKFVNKRFNARFSLDEKLGRFHFGQSLAIRRTKSEGQTASLTGAISYAPYKPVYDKNIPGGYSIMSNVEDFSNAINPLQSINLEHPVSTDYIFFPQTFAEVNLIKGLRFRSQLSAEIGGSKATNYKYPYTLSNYLTSPRQATLGYGSYSSYILENYFSYDRSFGKHAVSATVGNSYIDAGESSGLTAAGSNLPNDNVQNISVAPTQTVTSSSYGYAQPSMVSYFGRVSYTYDSKYIISASIRSDGASNFGEKNRFGNFPGVGVAWNLSDEDFMKTVSFISNAKLRAGYGKTGNNKIPTTGITSVLTFSGSPAGNAVYSLGSSEALANGTSINTLANPGIKWEATEQTDIGLDVAFLNNKISLTVDWYNRKSSDLLVQVPVPGSTGASNSGGQPAIYANAASAQNKGIEFTVGYHDQAGKLSYNINANISYNKNKVLSLGKQFAAPIKDGTVNGSAITYTAPGSPVGAFYGYRLDHVAKDQAEISALNAKAPGGLFQDGLLPGDFIFKDLNSDGIVNSLDQQILGSPIPKYIYGFNAGANYGNFDLNIVLSGIAGVQVINGIKGNTHLEGTGHNATTAILDRWRKPGDVAKLPRAGQNLTASGNVRPSDWSLEDGAYMRLRNITLGYSVPQKVISRMTGTNIFSSIRIYAAAQNLFTITKYSGYDPELSNQGGASSQYIFARGIDDGSLPQPRTLMAGIQLGF</sequence>
<evidence type="ECO:0000313" key="9">
    <source>
        <dbReference type="EMBL" id="OQP58958.1"/>
    </source>
</evidence>
<dbReference type="Pfam" id="PF13715">
    <property type="entry name" value="CarbopepD_reg_2"/>
    <property type="match status" value="1"/>
</dbReference>
<reference evidence="9 10" key="1">
    <citation type="submission" date="2016-03" db="EMBL/GenBank/DDBJ databases">
        <title>Niastella vici sp. nov., isolated from farmland soil.</title>
        <authorList>
            <person name="Chen L."/>
            <person name="Wang D."/>
            <person name="Yang S."/>
            <person name="Wang G."/>
        </authorList>
    </citation>
    <scope>NUCLEOTIDE SEQUENCE [LARGE SCALE GENOMIC DNA]</scope>
    <source>
        <strain evidence="9 10">DJ57</strain>
    </source>
</reference>
<dbReference type="STRING" id="1703345.A3860_39025"/>
<dbReference type="InterPro" id="IPR039426">
    <property type="entry name" value="TonB-dep_rcpt-like"/>
</dbReference>
<evidence type="ECO:0000259" key="8">
    <source>
        <dbReference type="Pfam" id="PF07715"/>
    </source>
</evidence>
<keyword evidence="10" id="KW-1185">Reference proteome</keyword>
<keyword evidence="5 7" id="KW-0472">Membrane</keyword>
<dbReference type="NCBIfam" id="TIGR04057">
    <property type="entry name" value="SusC_RagA_signa"/>
    <property type="match status" value="1"/>
</dbReference>
<evidence type="ECO:0000256" key="3">
    <source>
        <dbReference type="ARBA" id="ARBA00022452"/>
    </source>
</evidence>
<dbReference type="Proteomes" id="UP000192796">
    <property type="component" value="Unassembled WGS sequence"/>
</dbReference>
<dbReference type="Pfam" id="PF07715">
    <property type="entry name" value="Plug"/>
    <property type="match status" value="1"/>
</dbReference>
<dbReference type="PROSITE" id="PS52016">
    <property type="entry name" value="TONB_DEPENDENT_REC_3"/>
    <property type="match status" value="1"/>
</dbReference>
<evidence type="ECO:0000256" key="4">
    <source>
        <dbReference type="ARBA" id="ARBA00022692"/>
    </source>
</evidence>
<dbReference type="GO" id="GO:0009279">
    <property type="term" value="C:cell outer membrane"/>
    <property type="evidence" value="ECO:0007669"/>
    <property type="project" value="UniProtKB-SubCell"/>
</dbReference>
<dbReference type="EMBL" id="LVYD01000089">
    <property type="protein sequence ID" value="OQP58958.1"/>
    <property type="molecule type" value="Genomic_DNA"/>
</dbReference>
<keyword evidence="6 7" id="KW-0998">Cell outer membrane</keyword>
<dbReference type="InterPro" id="IPR023996">
    <property type="entry name" value="TonB-dep_OMP_SusC/RagA"/>
</dbReference>
<keyword evidence="4 7" id="KW-0812">Transmembrane</keyword>
<gene>
    <name evidence="9" type="ORF">A3860_39025</name>
</gene>
<organism evidence="9 10">
    <name type="scientific">Niastella vici</name>
    <dbReference type="NCBI Taxonomy" id="1703345"/>
    <lineage>
        <taxon>Bacteria</taxon>
        <taxon>Pseudomonadati</taxon>
        <taxon>Bacteroidota</taxon>
        <taxon>Chitinophagia</taxon>
        <taxon>Chitinophagales</taxon>
        <taxon>Chitinophagaceae</taxon>
        <taxon>Niastella</taxon>
    </lineage>
</organism>
<dbReference type="SUPFAM" id="SSF56935">
    <property type="entry name" value="Porins"/>
    <property type="match status" value="1"/>
</dbReference>
<comment type="similarity">
    <text evidence="7">Belongs to the TonB-dependent receptor family.</text>
</comment>